<feature type="compositionally biased region" description="Pro residues" evidence="3">
    <location>
        <begin position="261"/>
        <end position="271"/>
    </location>
</feature>
<keyword evidence="2" id="KW-0904">Protein phosphatase</keyword>
<feature type="region of interest" description="Disordered" evidence="3">
    <location>
        <begin position="740"/>
        <end position="764"/>
    </location>
</feature>
<dbReference type="PROSITE" id="PS50056">
    <property type="entry name" value="TYR_PHOSPHATASE_2"/>
    <property type="match status" value="1"/>
</dbReference>
<evidence type="ECO:0000256" key="3">
    <source>
        <dbReference type="SAM" id="MobiDB-lite"/>
    </source>
</evidence>
<dbReference type="PANTHER" id="PTHR47550">
    <property type="entry name" value="DUAL SPECIFICITY PROTEIN PHOSPHATASE PPS1"/>
    <property type="match status" value="1"/>
</dbReference>
<dbReference type="Pfam" id="PF00782">
    <property type="entry name" value="DSPc"/>
    <property type="match status" value="1"/>
</dbReference>
<gene>
    <name evidence="6" type="ORF">BJ322DRAFT_1090969</name>
</gene>
<feature type="region of interest" description="Disordered" evidence="3">
    <location>
        <begin position="117"/>
        <end position="165"/>
    </location>
</feature>
<dbReference type="CDD" id="cd14516">
    <property type="entry name" value="DSP_fungal_PPS1"/>
    <property type="match status" value="1"/>
</dbReference>
<evidence type="ECO:0000313" key="7">
    <source>
        <dbReference type="Proteomes" id="UP000736335"/>
    </source>
</evidence>
<evidence type="ECO:0000259" key="4">
    <source>
        <dbReference type="PROSITE" id="PS50054"/>
    </source>
</evidence>
<dbReference type="InterPro" id="IPR000387">
    <property type="entry name" value="Tyr_Pase_dom"/>
</dbReference>
<evidence type="ECO:0000256" key="1">
    <source>
        <dbReference type="ARBA" id="ARBA00022801"/>
    </source>
</evidence>
<feature type="domain" description="Tyrosine-protein phosphatase" evidence="4">
    <location>
        <begin position="893"/>
        <end position="1060"/>
    </location>
</feature>
<feature type="region of interest" description="Disordered" evidence="3">
    <location>
        <begin position="211"/>
        <end position="275"/>
    </location>
</feature>
<dbReference type="InterPro" id="IPR000340">
    <property type="entry name" value="Dual-sp_phosphatase_cat-dom"/>
</dbReference>
<dbReference type="EMBL" id="WIUZ02000021">
    <property type="protein sequence ID" value="KAF9779008.1"/>
    <property type="molecule type" value="Genomic_DNA"/>
</dbReference>
<evidence type="ECO:0000313" key="6">
    <source>
        <dbReference type="EMBL" id="KAF9779008.1"/>
    </source>
</evidence>
<dbReference type="InterPro" id="IPR053239">
    <property type="entry name" value="Dual_spec_PTase"/>
</dbReference>
<dbReference type="GO" id="GO:0033260">
    <property type="term" value="P:nuclear DNA replication"/>
    <property type="evidence" value="ECO:0007669"/>
    <property type="project" value="InterPro"/>
</dbReference>
<dbReference type="GO" id="GO:0005634">
    <property type="term" value="C:nucleus"/>
    <property type="evidence" value="ECO:0007669"/>
    <property type="project" value="GOC"/>
</dbReference>
<dbReference type="SUPFAM" id="SSF52799">
    <property type="entry name" value="(Phosphotyrosine protein) phosphatases II"/>
    <property type="match status" value="2"/>
</dbReference>
<dbReference type="GO" id="GO:0008138">
    <property type="term" value="F:protein tyrosine/serine/threonine phosphatase activity"/>
    <property type="evidence" value="ECO:0007669"/>
    <property type="project" value="InterPro"/>
</dbReference>
<feature type="compositionally biased region" description="Low complexity" evidence="3">
    <location>
        <begin position="593"/>
        <end position="605"/>
    </location>
</feature>
<sequence length="1112" mass="121866">MSCPIASPTISTPTNTDRDESVHGLVYPQNFLSALHVLLPRPAPHQPIRALSAQQFAQIHLQSLLSHAPDSVLFPFLHGLEGDNEAQIQFFSSYGRVSRRSILPNYRGLIWVACDDDQPEAPQSTDSSPVYSDDDELDDDDFSSPEMEGDDLAPQPFEMDIDRPPSAKLEIDTNNLQHMHPVHHRTMSSTSESQPQVYAVDYGYSNGRRQSDASSFTASSLDTPDSTTTFSTSTSFSADPAASQLPQDDPRSRATDTIPPMSTPSPPPPIPWTLTSSFRPTELLVNTQHGPEFIRPRVPEGISLRNFGIQVPIYATISDVVVYSAKGATRSAFALAEKFKRAIEAKMLERQQRLGQEEGDSNSDHNLIAYNVFVLTATFPEMLESLPHLIGRHDDIEYKHPSFDSPVVLRANCTNFAQREKDEMRDLTRATEIFSTPSLADNLVASSPSSHWDPAVGQVYLGNANDVPLADEWVPHSRGSLYTEDPFNSAYNSPAQDGGFDLCIECHDFAQFPTPAHMRAADDHLSALDATWAAQHSKLLEEGSELPVRPPPNANSIVHLTFPSSPPANGATISALASFIAFLDRWLKMPGDGVPSSGSGSDQQSTAASRKRGVTFSSSSLPPPTSFANSFFSPSAYTNSANRFRSTSASYSSHSDGSSSPYRCPAGSVRTRPIKVLIYSADGYTESSVLALCLLMALRGLSLPQAYLELQVVKKRSFFVYQSDLGLLRKVETKVNQDRGRLKMNGSNAVDSTSSSTSSAGPGSGMSAVQYVNIVEGGTEVGWNPGLRPGWPQPVVGQGAGGHLSKGGGVGADSVIGTLGHSASVEELPVQMQQAQAQVDNKPGQDVSQFGKSVNIMGYSPGYRRQRASTMPMMSTFTDHQSWFNDPRFNGSFPSRVLPFLYLGDLNHASNAYMLHALGITHVVSVGECALIPPPEYKSTSSLPPRERRSSLWIEEREGRIKVLDIQGVCDDGIDTLEPQLGPICDWIEKARLEGGQVLVHCRVGVSRSATVTIAYVMKYLGIPLVDAYLIVRSRRLSVLIQPNMRLLYNLLGWELRLIKERCERETREAHGVDESSNVQVPEDKLRDGLSRCLNWPYLAREVHALNEKYLR</sequence>
<keyword evidence="1" id="KW-0378">Hydrolase</keyword>
<dbReference type="InterPro" id="IPR029021">
    <property type="entry name" value="Prot-tyrosine_phosphatase-like"/>
</dbReference>
<proteinExistence type="predicted"/>
<name>A0A9P6H5L0_9AGAM</name>
<comment type="caution">
    <text evidence="6">The sequence shown here is derived from an EMBL/GenBank/DDBJ whole genome shotgun (WGS) entry which is preliminary data.</text>
</comment>
<reference evidence="6" key="1">
    <citation type="journal article" date="2020" name="Nat. Commun.">
        <title>Large-scale genome sequencing of mycorrhizal fungi provides insights into the early evolution of symbiotic traits.</title>
        <authorList>
            <person name="Miyauchi S."/>
            <person name="Kiss E."/>
            <person name="Kuo A."/>
            <person name="Drula E."/>
            <person name="Kohler A."/>
            <person name="Sanchez-Garcia M."/>
            <person name="Morin E."/>
            <person name="Andreopoulos B."/>
            <person name="Barry K.W."/>
            <person name="Bonito G."/>
            <person name="Buee M."/>
            <person name="Carver A."/>
            <person name="Chen C."/>
            <person name="Cichocki N."/>
            <person name="Clum A."/>
            <person name="Culley D."/>
            <person name="Crous P.W."/>
            <person name="Fauchery L."/>
            <person name="Girlanda M."/>
            <person name="Hayes R.D."/>
            <person name="Keri Z."/>
            <person name="LaButti K."/>
            <person name="Lipzen A."/>
            <person name="Lombard V."/>
            <person name="Magnuson J."/>
            <person name="Maillard F."/>
            <person name="Murat C."/>
            <person name="Nolan M."/>
            <person name="Ohm R.A."/>
            <person name="Pangilinan J."/>
            <person name="Pereira M.F."/>
            <person name="Perotto S."/>
            <person name="Peter M."/>
            <person name="Pfister S."/>
            <person name="Riley R."/>
            <person name="Sitrit Y."/>
            <person name="Stielow J.B."/>
            <person name="Szollosi G."/>
            <person name="Zifcakova L."/>
            <person name="Stursova M."/>
            <person name="Spatafora J.W."/>
            <person name="Tedersoo L."/>
            <person name="Vaario L.M."/>
            <person name="Yamada A."/>
            <person name="Yan M."/>
            <person name="Wang P."/>
            <person name="Xu J."/>
            <person name="Bruns T."/>
            <person name="Baldrian P."/>
            <person name="Vilgalys R."/>
            <person name="Dunand C."/>
            <person name="Henrissat B."/>
            <person name="Grigoriev I.V."/>
            <person name="Hibbett D."/>
            <person name="Nagy L.G."/>
            <person name="Martin F.M."/>
        </authorList>
    </citation>
    <scope>NUCLEOTIDE SEQUENCE</scope>
    <source>
        <strain evidence="6">UH-Tt-Lm1</strain>
    </source>
</reference>
<accession>A0A9P6H5L0</accession>
<dbReference type="Proteomes" id="UP000736335">
    <property type="component" value="Unassembled WGS sequence"/>
</dbReference>
<dbReference type="OrthoDB" id="273181at2759"/>
<feature type="region of interest" description="Disordered" evidence="3">
    <location>
        <begin position="593"/>
        <end position="623"/>
    </location>
</feature>
<organism evidence="6 7">
    <name type="scientific">Thelephora terrestris</name>
    <dbReference type="NCBI Taxonomy" id="56493"/>
    <lineage>
        <taxon>Eukaryota</taxon>
        <taxon>Fungi</taxon>
        <taxon>Dikarya</taxon>
        <taxon>Basidiomycota</taxon>
        <taxon>Agaricomycotina</taxon>
        <taxon>Agaricomycetes</taxon>
        <taxon>Thelephorales</taxon>
        <taxon>Thelephoraceae</taxon>
        <taxon>Thelephora</taxon>
    </lineage>
</organism>
<protein>
    <submittedName>
        <fullName evidence="6">Uncharacterized protein</fullName>
    </submittedName>
</protein>
<feature type="compositionally biased region" description="Low complexity" evidence="3">
    <location>
        <begin position="746"/>
        <end position="764"/>
    </location>
</feature>
<dbReference type="Gene3D" id="3.90.190.10">
    <property type="entry name" value="Protein tyrosine phosphatase superfamily"/>
    <property type="match status" value="1"/>
</dbReference>
<dbReference type="SMART" id="SM00195">
    <property type="entry name" value="DSPc"/>
    <property type="match status" value="1"/>
</dbReference>
<evidence type="ECO:0000259" key="5">
    <source>
        <dbReference type="PROSITE" id="PS50056"/>
    </source>
</evidence>
<feature type="domain" description="Tyrosine specific protein phosphatases" evidence="5">
    <location>
        <begin position="994"/>
        <end position="1047"/>
    </location>
</feature>
<keyword evidence="7" id="KW-1185">Reference proteome</keyword>
<dbReference type="InterPro" id="IPR016130">
    <property type="entry name" value="Tyr_Pase_AS"/>
</dbReference>
<dbReference type="AlphaFoldDB" id="A0A9P6H5L0"/>
<dbReference type="PANTHER" id="PTHR47550:SF1">
    <property type="entry name" value="DUAL SPECIFICITY PROTEIN PHOSPHATASE PPS1"/>
    <property type="match status" value="1"/>
</dbReference>
<dbReference type="InterPro" id="IPR047949">
    <property type="entry name" value="PPS1_DSP"/>
</dbReference>
<dbReference type="InterPro" id="IPR020422">
    <property type="entry name" value="TYR_PHOSPHATASE_DUAL_dom"/>
</dbReference>
<dbReference type="PROSITE" id="PS50054">
    <property type="entry name" value="TYR_PHOSPHATASE_DUAL"/>
    <property type="match status" value="1"/>
</dbReference>
<feature type="compositionally biased region" description="Polar residues" evidence="3">
    <location>
        <begin position="121"/>
        <end position="130"/>
    </location>
</feature>
<reference evidence="6" key="2">
    <citation type="submission" date="2020-11" db="EMBL/GenBank/DDBJ databases">
        <authorList>
            <consortium name="DOE Joint Genome Institute"/>
            <person name="Kuo A."/>
            <person name="Miyauchi S."/>
            <person name="Kiss E."/>
            <person name="Drula E."/>
            <person name="Kohler A."/>
            <person name="Sanchez-Garcia M."/>
            <person name="Andreopoulos B."/>
            <person name="Barry K.W."/>
            <person name="Bonito G."/>
            <person name="Buee M."/>
            <person name="Carver A."/>
            <person name="Chen C."/>
            <person name="Cichocki N."/>
            <person name="Clum A."/>
            <person name="Culley D."/>
            <person name="Crous P.W."/>
            <person name="Fauchery L."/>
            <person name="Girlanda M."/>
            <person name="Hayes R."/>
            <person name="Keri Z."/>
            <person name="Labutti K."/>
            <person name="Lipzen A."/>
            <person name="Lombard V."/>
            <person name="Magnuson J."/>
            <person name="Maillard F."/>
            <person name="Morin E."/>
            <person name="Murat C."/>
            <person name="Nolan M."/>
            <person name="Ohm R."/>
            <person name="Pangilinan J."/>
            <person name="Pereira M."/>
            <person name="Perotto S."/>
            <person name="Peter M."/>
            <person name="Riley R."/>
            <person name="Sitrit Y."/>
            <person name="Stielow B."/>
            <person name="Szollosi G."/>
            <person name="Zifcakova L."/>
            <person name="Stursova M."/>
            <person name="Spatafora J.W."/>
            <person name="Tedersoo L."/>
            <person name="Vaario L.-M."/>
            <person name="Yamada A."/>
            <person name="Yan M."/>
            <person name="Wang P."/>
            <person name="Xu J."/>
            <person name="Bruns T."/>
            <person name="Baldrian P."/>
            <person name="Vilgalys R."/>
            <person name="Henrissat B."/>
            <person name="Grigoriev I.V."/>
            <person name="Hibbett D."/>
            <person name="Nagy L.G."/>
            <person name="Martin F.M."/>
        </authorList>
    </citation>
    <scope>NUCLEOTIDE SEQUENCE</scope>
    <source>
        <strain evidence="6">UH-Tt-Lm1</strain>
    </source>
</reference>
<feature type="compositionally biased region" description="Low complexity" evidence="3">
    <location>
        <begin position="217"/>
        <end position="243"/>
    </location>
</feature>
<evidence type="ECO:0000256" key="2">
    <source>
        <dbReference type="ARBA" id="ARBA00022912"/>
    </source>
</evidence>
<dbReference type="PROSITE" id="PS00383">
    <property type="entry name" value="TYR_PHOSPHATASE_1"/>
    <property type="match status" value="1"/>
</dbReference>
<feature type="compositionally biased region" description="Acidic residues" evidence="3">
    <location>
        <begin position="132"/>
        <end position="151"/>
    </location>
</feature>